<name>A0A2T0WHX5_9BACT</name>
<protein>
    <submittedName>
        <fullName evidence="2">Uncharacterized protein</fullName>
    </submittedName>
</protein>
<sequence length="165" mass="18335">MKTFVLSLSIILVAFGINAQSMSVSASASSIEAEGCYGEYFQIFSERGAKAIPDGNHDVVISIIYNGESQCYFGKAKIENGKLVPPVQIQKEDLSYAPVSSLYRNLDQEWLDKQNTETLYDVVDGMSKTFYSEDQQAGRVFFYTFINDKPKSNRKAPSASALIKN</sequence>
<evidence type="ECO:0000256" key="1">
    <source>
        <dbReference type="SAM" id="SignalP"/>
    </source>
</evidence>
<comment type="caution">
    <text evidence="2">The sequence shown here is derived from an EMBL/GenBank/DDBJ whole genome shotgun (WGS) entry which is preliminary data.</text>
</comment>
<dbReference type="EMBL" id="PVTR01000009">
    <property type="protein sequence ID" value="PRY86318.1"/>
    <property type="molecule type" value="Genomic_DNA"/>
</dbReference>
<organism evidence="2 3">
    <name type="scientific">Mongoliibacter ruber</name>
    <dbReference type="NCBI Taxonomy" id="1750599"/>
    <lineage>
        <taxon>Bacteria</taxon>
        <taxon>Pseudomonadati</taxon>
        <taxon>Bacteroidota</taxon>
        <taxon>Cytophagia</taxon>
        <taxon>Cytophagales</taxon>
        <taxon>Cyclobacteriaceae</taxon>
        <taxon>Mongoliibacter</taxon>
    </lineage>
</organism>
<gene>
    <name evidence="2" type="ORF">CLW00_109165</name>
</gene>
<evidence type="ECO:0000313" key="2">
    <source>
        <dbReference type="EMBL" id="PRY86318.1"/>
    </source>
</evidence>
<evidence type="ECO:0000313" key="3">
    <source>
        <dbReference type="Proteomes" id="UP000238157"/>
    </source>
</evidence>
<feature type="chain" id="PRO_5015592316" evidence="1">
    <location>
        <begin position="20"/>
        <end position="165"/>
    </location>
</feature>
<reference evidence="2 3" key="1">
    <citation type="submission" date="2018-03" db="EMBL/GenBank/DDBJ databases">
        <title>Genomic Encyclopedia of Archaeal and Bacterial Type Strains, Phase II (KMG-II): from individual species to whole genera.</title>
        <authorList>
            <person name="Goeker M."/>
        </authorList>
    </citation>
    <scope>NUCLEOTIDE SEQUENCE [LARGE SCALE GENOMIC DNA]</scope>
    <source>
        <strain evidence="2 3">DSM 27929</strain>
    </source>
</reference>
<dbReference type="AlphaFoldDB" id="A0A2T0WHX5"/>
<keyword evidence="3" id="KW-1185">Reference proteome</keyword>
<accession>A0A2T0WHX5</accession>
<proteinExistence type="predicted"/>
<feature type="signal peptide" evidence="1">
    <location>
        <begin position="1"/>
        <end position="19"/>
    </location>
</feature>
<keyword evidence="1" id="KW-0732">Signal</keyword>
<dbReference type="RefSeq" id="WP_106134650.1">
    <property type="nucleotide sequence ID" value="NZ_PVTR01000009.1"/>
</dbReference>
<dbReference type="OrthoDB" id="823781at2"/>
<dbReference type="Proteomes" id="UP000238157">
    <property type="component" value="Unassembled WGS sequence"/>
</dbReference>